<organism evidence="2 3">
    <name type="scientific">Sphenostylis stenocarpa</name>
    <dbReference type="NCBI Taxonomy" id="92480"/>
    <lineage>
        <taxon>Eukaryota</taxon>
        <taxon>Viridiplantae</taxon>
        <taxon>Streptophyta</taxon>
        <taxon>Embryophyta</taxon>
        <taxon>Tracheophyta</taxon>
        <taxon>Spermatophyta</taxon>
        <taxon>Magnoliopsida</taxon>
        <taxon>eudicotyledons</taxon>
        <taxon>Gunneridae</taxon>
        <taxon>Pentapetalae</taxon>
        <taxon>rosids</taxon>
        <taxon>fabids</taxon>
        <taxon>Fabales</taxon>
        <taxon>Fabaceae</taxon>
        <taxon>Papilionoideae</taxon>
        <taxon>50 kb inversion clade</taxon>
        <taxon>NPAAA clade</taxon>
        <taxon>indigoferoid/millettioid clade</taxon>
        <taxon>Phaseoleae</taxon>
        <taxon>Sphenostylis</taxon>
    </lineage>
</organism>
<proteinExistence type="predicted"/>
<sequence length="73" mass="8543">MQHLLLAMTSFHNFVTQMLAVLAVGSEVEMKVIRGNECRVKETLIWDSVKHFNHLKWTEQPKTFRFAKALINE</sequence>
<evidence type="ECO:0008006" key="4">
    <source>
        <dbReference type="Google" id="ProtNLM"/>
    </source>
</evidence>
<dbReference type="EMBL" id="OY731399">
    <property type="protein sequence ID" value="CAJ1932044.1"/>
    <property type="molecule type" value="Genomic_DNA"/>
</dbReference>
<reference evidence="2" key="1">
    <citation type="submission" date="2023-10" db="EMBL/GenBank/DDBJ databases">
        <authorList>
            <person name="Domelevo Entfellner J.-B."/>
        </authorList>
    </citation>
    <scope>NUCLEOTIDE SEQUENCE</scope>
</reference>
<keyword evidence="3" id="KW-1185">Reference proteome</keyword>
<evidence type="ECO:0000256" key="1">
    <source>
        <dbReference type="SAM" id="SignalP"/>
    </source>
</evidence>
<dbReference type="Gramene" id="rna-AYBTSS11_LOCUS5594">
    <property type="protein sequence ID" value="CAJ1932044.1"/>
    <property type="gene ID" value="gene-AYBTSS11_LOCUS5594"/>
</dbReference>
<protein>
    <recommendedName>
        <fullName evidence="4">Secreted protein</fullName>
    </recommendedName>
</protein>
<feature type="chain" id="PRO_5041668033" description="Secreted protein" evidence="1">
    <location>
        <begin position="21"/>
        <end position="73"/>
    </location>
</feature>
<dbReference type="Proteomes" id="UP001189624">
    <property type="component" value="Chromosome 2"/>
</dbReference>
<gene>
    <name evidence="2" type="ORF">AYBTSS11_LOCUS5594</name>
</gene>
<dbReference type="AlphaFoldDB" id="A0AA86RYD8"/>
<keyword evidence="1" id="KW-0732">Signal</keyword>
<name>A0AA86RYD8_9FABA</name>
<feature type="signal peptide" evidence="1">
    <location>
        <begin position="1"/>
        <end position="20"/>
    </location>
</feature>
<evidence type="ECO:0000313" key="2">
    <source>
        <dbReference type="EMBL" id="CAJ1932044.1"/>
    </source>
</evidence>
<accession>A0AA86RYD8</accession>
<evidence type="ECO:0000313" key="3">
    <source>
        <dbReference type="Proteomes" id="UP001189624"/>
    </source>
</evidence>